<keyword evidence="7" id="KW-1185">Reference proteome</keyword>
<proteinExistence type="predicted"/>
<dbReference type="InterPro" id="IPR017871">
    <property type="entry name" value="ABC_transporter-like_CS"/>
</dbReference>
<evidence type="ECO:0000256" key="2">
    <source>
        <dbReference type="ARBA" id="ARBA00022741"/>
    </source>
</evidence>
<keyword evidence="3 6" id="KW-0067">ATP-binding</keyword>
<dbReference type="SUPFAM" id="SSF52540">
    <property type="entry name" value="P-loop containing nucleoside triphosphate hydrolases"/>
    <property type="match status" value="1"/>
</dbReference>
<evidence type="ECO:0000256" key="4">
    <source>
        <dbReference type="SAM" id="MobiDB-lite"/>
    </source>
</evidence>
<evidence type="ECO:0000256" key="3">
    <source>
        <dbReference type="ARBA" id="ARBA00022840"/>
    </source>
</evidence>
<evidence type="ECO:0000313" key="6">
    <source>
        <dbReference type="EMBL" id="QHN37531.1"/>
    </source>
</evidence>
<dbReference type="InterPro" id="IPR003593">
    <property type="entry name" value="AAA+_ATPase"/>
</dbReference>
<dbReference type="PROSITE" id="PS50893">
    <property type="entry name" value="ABC_TRANSPORTER_2"/>
    <property type="match status" value="1"/>
</dbReference>
<sequence length="277" mass="29281">MRIELDTVSIGYGATTVIDNIDVVVEPGEIVVLTGPSGCGKSTLLRAITGLSPVSGGDIIADGEVVTGPSRDRAMVFQDDALHPWRTVRKNILLALRLRGVPRAERRAEADRWIAEIGLTGFADYLPKSLSGGMRQRVQLARGLAGAPRAIMMDEPFGALDAQTRHTMQTLLIDTLARHSATVVFVTHDVDEALLLGDRVIVLGRAGAPVQAVIDIPNPRAPHSRSVAVTDGLRRRITDALGPPPTIAGGTRPPGPTPGAQATSPDETTLHSQGTNA</sequence>
<dbReference type="PANTHER" id="PTHR42788:SF13">
    <property type="entry name" value="ALIPHATIC SULFONATES IMPORT ATP-BINDING PROTEIN SSUB"/>
    <property type="match status" value="1"/>
</dbReference>
<dbReference type="Proteomes" id="UP001059836">
    <property type="component" value="Chromosome"/>
</dbReference>
<evidence type="ECO:0000313" key="7">
    <source>
        <dbReference type="Proteomes" id="UP001059836"/>
    </source>
</evidence>
<name>A0ABX6IP75_9ACTN</name>
<evidence type="ECO:0000256" key="1">
    <source>
        <dbReference type="ARBA" id="ARBA00022448"/>
    </source>
</evidence>
<evidence type="ECO:0000259" key="5">
    <source>
        <dbReference type="PROSITE" id="PS50893"/>
    </source>
</evidence>
<keyword evidence="1" id="KW-0813">Transport</keyword>
<organism evidence="6 7">
    <name type="scientific">Gordonia pseudamarae</name>
    <dbReference type="NCBI Taxonomy" id="2831662"/>
    <lineage>
        <taxon>Bacteria</taxon>
        <taxon>Bacillati</taxon>
        <taxon>Actinomycetota</taxon>
        <taxon>Actinomycetes</taxon>
        <taxon>Mycobacteriales</taxon>
        <taxon>Gordoniaceae</taxon>
        <taxon>Gordonia</taxon>
    </lineage>
</organism>
<dbReference type="InterPro" id="IPR050166">
    <property type="entry name" value="ABC_transporter_ATP-bind"/>
</dbReference>
<dbReference type="PROSITE" id="PS00211">
    <property type="entry name" value="ABC_TRANSPORTER_1"/>
    <property type="match status" value="1"/>
</dbReference>
<dbReference type="PANTHER" id="PTHR42788">
    <property type="entry name" value="TAURINE IMPORT ATP-BINDING PROTEIN-RELATED"/>
    <property type="match status" value="1"/>
</dbReference>
<dbReference type="InterPro" id="IPR027417">
    <property type="entry name" value="P-loop_NTPase"/>
</dbReference>
<protein>
    <submittedName>
        <fullName evidence="6">ATP-binding cassette domain-containing protein</fullName>
    </submittedName>
</protein>
<gene>
    <name evidence="6" type="ORF">GII31_12070</name>
</gene>
<dbReference type="Pfam" id="PF00005">
    <property type="entry name" value="ABC_tran"/>
    <property type="match status" value="1"/>
</dbReference>
<accession>A0ABX6IP75</accession>
<feature type="region of interest" description="Disordered" evidence="4">
    <location>
        <begin position="239"/>
        <end position="277"/>
    </location>
</feature>
<reference evidence="6" key="1">
    <citation type="journal article" date="2021" name="Nat. Microbiol.">
        <title>Cocultivation of an ultrasmall environmental parasitic bacterium with lytic ability against bacteria associated with wastewater foams.</title>
        <authorList>
            <person name="Batinovic S."/>
            <person name="Rose J.J.A."/>
            <person name="Ratcliffe J."/>
            <person name="Seviour R.J."/>
            <person name="Petrovski S."/>
        </authorList>
    </citation>
    <scope>NUCLEOTIDE SEQUENCE</scope>
    <source>
        <strain evidence="6">CON9</strain>
    </source>
</reference>
<dbReference type="GO" id="GO:0005524">
    <property type="term" value="F:ATP binding"/>
    <property type="evidence" value="ECO:0007669"/>
    <property type="project" value="UniProtKB-KW"/>
</dbReference>
<feature type="domain" description="ABC transporter" evidence="5">
    <location>
        <begin position="3"/>
        <end position="230"/>
    </location>
</feature>
<keyword evidence="2" id="KW-0547">Nucleotide-binding</keyword>
<dbReference type="InterPro" id="IPR003439">
    <property type="entry name" value="ABC_transporter-like_ATP-bd"/>
</dbReference>
<dbReference type="EMBL" id="CP045809">
    <property type="protein sequence ID" value="QHN37531.1"/>
    <property type="molecule type" value="Genomic_DNA"/>
</dbReference>
<dbReference type="Gene3D" id="3.40.50.300">
    <property type="entry name" value="P-loop containing nucleotide triphosphate hydrolases"/>
    <property type="match status" value="1"/>
</dbReference>
<feature type="compositionally biased region" description="Polar residues" evidence="4">
    <location>
        <begin position="266"/>
        <end position="277"/>
    </location>
</feature>
<dbReference type="CDD" id="cd03293">
    <property type="entry name" value="ABC_NrtD_SsuB_transporters"/>
    <property type="match status" value="1"/>
</dbReference>
<dbReference type="SMART" id="SM00382">
    <property type="entry name" value="AAA"/>
    <property type="match status" value="1"/>
</dbReference>